<keyword evidence="3" id="KW-1185">Reference proteome</keyword>
<dbReference type="Proteomes" id="UP001642464">
    <property type="component" value="Unassembled WGS sequence"/>
</dbReference>
<dbReference type="EMBL" id="CAXAMM010042951">
    <property type="protein sequence ID" value="CAK9107697.1"/>
    <property type="molecule type" value="Genomic_DNA"/>
</dbReference>
<evidence type="ECO:0000313" key="3">
    <source>
        <dbReference type="Proteomes" id="UP001642464"/>
    </source>
</evidence>
<name>A0ABP0S5S3_9DINO</name>
<evidence type="ECO:0000313" key="1">
    <source>
        <dbReference type="EMBL" id="CAK9107645.1"/>
    </source>
</evidence>
<comment type="caution">
    <text evidence="1">The sequence shown here is derived from an EMBL/GenBank/DDBJ whole genome shotgun (WGS) entry which is preliminary data.</text>
</comment>
<sequence length="1243" mass="137558">MPPKKKLKTGNAMAKAIASGEQAVAGPTTMSSVSPLLQAVQTCVESMYSLRHAGPEVTTGEALPSLPRADSGYVWPVGVGGTFKDIAQRAWQSPEKLVDESFDMVLAAGLLDEGSTEWPPAVGSTFETGILMWSFKDNSLWRGKHIAMSEIGELVSLRLPATSEQVDACCDGENVALGTLLFADGSQKTLAAFTVWLALLLVWRDFKDSIEDPHVVQLIASLLVLQTTYKSMDANASSMQSAIGKIVKQNADSKVQPVSSLTWCSILSALQDDSDGTINFDTCMEAYNDHPEVRAWSDNANETGAGSISLDRRRKRAVKNWLEKTAKDAFRIVETSTHDIPFSMGPFGESMAAYQFLFLGSTASGLAVDHTCDLRPLDKEPFIPIDWTLPMSELAQTILFKRIVSAFNRETSMVAATSKKKYRLSMENAQSLRNMVCLFAQLYPHLQSRLPAPHCEKWLEEFSNSALHDEDMRFLLESAPASVALSMLPSSKAAAQEQAHQKEQTICLAVEKQRLDVISAQWTYFKSGLERDQVLLEKVKDVPQKIAAKLHQKRVKQTMAQAKQGEAAVAGYADKYLRVVHVPRVEHSNAEISDMRDLVAKEWGCSGDDITIVSIVDFNAPGCRNTSSVQALCERVAAMNNIAPERNGAIALFPDLPRDSSLRGLFDEEKGIQESFFALKQHCDTRFIELYDRDKKSQSKSNSKRFGTGRVIVSHDRLEDNPWLTTSELAVFGRPIATNESEHGAPTVMLPRGQELLLPESGSPDGPDLRMSERIKPSPEQAAAQKGVHRAECLLASLFKNMKLRGPTILLNWSGYVEEFASAVFNLRTKGVVEDFDWKKVHYMSVHFLDSAENATYGKNRVLRDLLDAWCEKKMSFAGIQFRDDDVKLSEEELAAIPGSEIVKSVDALKLEVTVRNGSSVEVHPDQIRQWRSAGGMYTEEFDKLVANHDQHFKNMLAGVVESGGGNADAPVLDRVAETPESNDPPPPSLQEFESVEKLQEADPIKFKAMSEVPEVELLRGKSGSTYIVATKRNRDIPRHTILAGFGTGKFIPSASDEPGLEVGWPDGDRTLIQVDHGSINPEMSNAEVMSLYRYMTLLERQKKITKYDLSYSEVTRLSGADTDGFGVKITNAHKYKVIGDSTKPPTCKTWFGDCISLLDGSSSSAIQKVFRFRFDRVNHCSKIQKPYAMLKQSISLQHGRPVKVQGWPTRRCLILCSMNRIIPVPGPPSLFITPTCRSVEAE</sequence>
<accession>A0ABP0S5S3</accession>
<dbReference type="EMBL" id="CAXAMM010042940">
    <property type="protein sequence ID" value="CAK9107645.1"/>
    <property type="molecule type" value="Genomic_DNA"/>
</dbReference>
<gene>
    <name evidence="1" type="ORF">SCF082_LOCUS50106</name>
    <name evidence="2" type="ORF">SCF082_LOCUS50136</name>
</gene>
<proteinExistence type="predicted"/>
<evidence type="ECO:0000313" key="2">
    <source>
        <dbReference type="EMBL" id="CAK9107697.1"/>
    </source>
</evidence>
<reference evidence="1 3" key="1">
    <citation type="submission" date="2024-02" db="EMBL/GenBank/DDBJ databases">
        <authorList>
            <person name="Chen Y."/>
            <person name="Shah S."/>
            <person name="Dougan E. K."/>
            <person name="Thang M."/>
            <person name="Chan C."/>
        </authorList>
    </citation>
    <scope>NUCLEOTIDE SEQUENCE [LARGE SCALE GENOMIC DNA]</scope>
</reference>
<organism evidence="1 3">
    <name type="scientific">Durusdinium trenchii</name>
    <dbReference type="NCBI Taxonomy" id="1381693"/>
    <lineage>
        <taxon>Eukaryota</taxon>
        <taxon>Sar</taxon>
        <taxon>Alveolata</taxon>
        <taxon>Dinophyceae</taxon>
        <taxon>Suessiales</taxon>
        <taxon>Symbiodiniaceae</taxon>
        <taxon>Durusdinium</taxon>
    </lineage>
</organism>
<protein>
    <submittedName>
        <fullName evidence="1">Uncharacterized protein</fullName>
    </submittedName>
</protein>